<accession>A0A399RD55</accession>
<reference evidence="2 3" key="1">
    <citation type="submission" date="2018-08" db="EMBL/GenBank/DDBJ databases">
        <title>Henriciella mobilis sp. nov., isolated from seawater.</title>
        <authorList>
            <person name="Cheng H."/>
            <person name="Wu Y.-H."/>
            <person name="Xu X.-W."/>
            <person name="Guo L.-L."/>
        </authorList>
    </citation>
    <scope>NUCLEOTIDE SEQUENCE [LARGE SCALE GENOMIC DNA]</scope>
    <source>
        <strain evidence="2 3">JN25</strain>
    </source>
</reference>
<evidence type="ECO:0000256" key="1">
    <source>
        <dbReference type="SAM" id="MobiDB-lite"/>
    </source>
</evidence>
<feature type="region of interest" description="Disordered" evidence="1">
    <location>
        <begin position="116"/>
        <end position="144"/>
    </location>
</feature>
<evidence type="ECO:0000313" key="3">
    <source>
        <dbReference type="Proteomes" id="UP000266385"/>
    </source>
</evidence>
<organism evidence="2 3">
    <name type="scientific">Henriciella mobilis</name>
    <dbReference type="NCBI Taxonomy" id="2305467"/>
    <lineage>
        <taxon>Bacteria</taxon>
        <taxon>Pseudomonadati</taxon>
        <taxon>Pseudomonadota</taxon>
        <taxon>Alphaproteobacteria</taxon>
        <taxon>Hyphomonadales</taxon>
        <taxon>Hyphomonadaceae</taxon>
        <taxon>Henriciella</taxon>
    </lineage>
</organism>
<protein>
    <submittedName>
        <fullName evidence="2">Uncharacterized protein</fullName>
    </submittedName>
</protein>
<comment type="caution">
    <text evidence="2">The sequence shown here is derived from an EMBL/GenBank/DDBJ whole genome shotgun (WGS) entry which is preliminary data.</text>
</comment>
<dbReference type="AlphaFoldDB" id="A0A399RD55"/>
<dbReference type="EMBL" id="QWFX01000013">
    <property type="protein sequence ID" value="RIJ28391.1"/>
    <property type="molecule type" value="Genomic_DNA"/>
</dbReference>
<proteinExistence type="predicted"/>
<evidence type="ECO:0000313" key="2">
    <source>
        <dbReference type="EMBL" id="RIJ28391.1"/>
    </source>
</evidence>
<gene>
    <name evidence="2" type="ORF">D1223_13460</name>
</gene>
<dbReference type="OrthoDB" id="8481999at2"/>
<keyword evidence="3" id="KW-1185">Reference proteome</keyword>
<dbReference type="Proteomes" id="UP000266385">
    <property type="component" value="Unassembled WGS sequence"/>
</dbReference>
<dbReference type="RefSeq" id="WP_119376927.1">
    <property type="nucleotide sequence ID" value="NZ_QWFX01000013.1"/>
</dbReference>
<sequence>MADLTPVERGVLVALMASGGSLKENADLSGRFQIKMTPAHRKKLAGLGLIRTSKKPFVHTLTDEGWAFMADGFPMDIPRDGMKLGALNALLSGVRERAGPDADAIRAFFSGKAAKGKAPAKAEETKPSTPPSPPSGETDLSDAAWSDSEEALAMALQDIAAFGGRMTALERVIDDSQKNAAKQLALNVDSIFQNIRQAARKRGLETVFERGEEVDFDAVHFDCFEEIDEGEPAIVLKQPVVKHTARDQTLIVLRGLASPAD</sequence>
<name>A0A399RD55_9PROT</name>